<gene>
    <name evidence="1" type="ordered locus">Ftrac_3166</name>
</gene>
<sequence length="250" mass="29330">MKTFLPFLIVMLSILGCGKKPEKAAHEVINNNIEKEVLVQEKASIEVKKEPKLEIYHPKNIDSLKINEINSYQDSLLKVRDSFYLIEKDHQDFECFKTDSIYFTEKKNIILNISRFGCLDEESLVTKVYSENELVYFSETKLGDLIMLEKKVIYFNERKPILITNYEYDVDWTNRVIIDSTTKYLKPENLKKLQYQSDSFTATIFSEIDSLQDYRSNTSDSLVIYKDTVSYEQSSITYIMDSISYNKLVK</sequence>
<evidence type="ECO:0000313" key="2">
    <source>
        <dbReference type="Proteomes" id="UP000008720"/>
    </source>
</evidence>
<reference evidence="1 2" key="1">
    <citation type="journal article" date="2011" name="Stand. Genomic Sci.">
        <title>Complete genome sequence of Marivirga tractuosa type strain (H-43).</title>
        <authorList>
            <person name="Pagani I."/>
            <person name="Chertkov O."/>
            <person name="Lapidus A."/>
            <person name="Lucas S."/>
            <person name="Del Rio T.G."/>
            <person name="Tice H."/>
            <person name="Copeland A."/>
            <person name="Cheng J.F."/>
            <person name="Nolan M."/>
            <person name="Saunders E."/>
            <person name="Pitluck S."/>
            <person name="Held B."/>
            <person name="Goodwin L."/>
            <person name="Liolios K."/>
            <person name="Ovchinikova G."/>
            <person name="Ivanova N."/>
            <person name="Mavromatis K."/>
            <person name="Pati A."/>
            <person name="Chen A."/>
            <person name="Palaniappan K."/>
            <person name="Land M."/>
            <person name="Hauser L."/>
            <person name="Jeffries C.D."/>
            <person name="Detter J.C."/>
            <person name="Han C."/>
            <person name="Tapia R."/>
            <person name="Ngatchou-Djao O.D."/>
            <person name="Rohde M."/>
            <person name="Goker M."/>
            <person name="Spring S."/>
            <person name="Sikorski J."/>
            <person name="Woyke T."/>
            <person name="Bristow J."/>
            <person name="Eisen J.A."/>
            <person name="Markowitz V."/>
            <person name="Hugenholtz P."/>
            <person name="Klenk H.P."/>
            <person name="Kyrpides N.C."/>
        </authorList>
    </citation>
    <scope>NUCLEOTIDE SEQUENCE [LARGE SCALE GENOMIC DNA]</scope>
    <source>
        <strain evidence="2">ATCC 23168 / DSM 4126 / NBRC 15989 / NCIMB 1408 / VKM B-1430 / H-43</strain>
    </source>
</reference>
<proteinExistence type="predicted"/>
<accession>E4TV76</accession>
<dbReference type="AlphaFoldDB" id="E4TV76"/>
<name>E4TV76_MARTH</name>
<dbReference type="Proteomes" id="UP000008720">
    <property type="component" value="Chromosome"/>
</dbReference>
<dbReference type="KEGG" id="mtt:Ftrac_3166"/>
<keyword evidence="2" id="KW-1185">Reference proteome</keyword>
<dbReference type="RefSeq" id="WP_013455283.1">
    <property type="nucleotide sequence ID" value="NC_014759.1"/>
</dbReference>
<dbReference type="PROSITE" id="PS51257">
    <property type="entry name" value="PROKAR_LIPOPROTEIN"/>
    <property type="match status" value="1"/>
</dbReference>
<organism evidence="1 2">
    <name type="scientific">Marivirga tractuosa (strain ATCC 23168 / DSM 4126 / NBRC 15989 / NCIMB 1408 / VKM B-1430 / H-43)</name>
    <name type="common">Microscilla tractuosa</name>
    <name type="synonym">Flexibacter tractuosus</name>
    <dbReference type="NCBI Taxonomy" id="643867"/>
    <lineage>
        <taxon>Bacteria</taxon>
        <taxon>Pseudomonadati</taxon>
        <taxon>Bacteroidota</taxon>
        <taxon>Cytophagia</taxon>
        <taxon>Cytophagales</taxon>
        <taxon>Marivirgaceae</taxon>
        <taxon>Marivirga</taxon>
    </lineage>
</organism>
<dbReference type="EMBL" id="CP002349">
    <property type="protein sequence ID" value="ADR23141.1"/>
    <property type="molecule type" value="Genomic_DNA"/>
</dbReference>
<evidence type="ECO:0000313" key="1">
    <source>
        <dbReference type="EMBL" id="ADR23141.1"/>
    </source>
</evidence>
<dbReference type="HOGENOM" id="CLU_1110402_0_0_10"/>
<evidence type="ECO:0008006" key="3">
    <source>
        <dbReference type="Google" id="ProtNLM"/>
    </source>
</evidence>
<protein>
    <recommendedName>
        <fullName evidence="3">Lipoprotein</fullName>
    </recommendedName>
</protein>